<dbReference type="RefSeq" id="WP_216240726.1">
    <property type="nucleotide sequence ID" value="NZ_JABACJ020000005.1"/>
</dbReference>
<keyword evidence="2" id="KW-1185">Reference proteome</keyword>
<protein>
    <recommendedName>
        <fullName evidence="3">Tail assembly chaperone</fullName>
    </recommendedName>
</protein>
<reference evidence="1 2" key="1">
    <citation type="submission" date="2021-06" db="EMBL/GenBank/DDBJ databases">
        <title>Faecalicatena sp. nov. isolated from porcine feces.</title>
        <authorList>
            <person name="Oh B.S."/>
            <person name="Lee J.H."/>
        </authorList>
    </citation>
    <scope>NUCLEOTIDE SEQUENCE [LARGE SCALE GENOMIC DNA]</scope>
    <source>
        <strain evidence="1 2">AGMB00832</strain>
    </source>
</reference>
<evidence type="ECO:0000313" key="2">
    <source>
        <dbReference type="Proteomes" id="UP000723714"/>
    </source>
</evidence>
<proteinExistence type="predicted"/>
<evidence type="ECO:0008006" key="3">
    <source>
        <dbReference type="Google" id="ProtNLM"/>
    </source>
</evidence>
<name>A0ABS6D273_9FIRM</name>
<evidence type="ECO:0000313" key="1">
    <source>
        <dbReference type="EMBL" id="MBU3875688.1"/>
    </source>
</evidence>
<accession>A0ABS6D273</accession>
<dbReference type="Proteomes" id="UP000723714">
    <property type="component" value="Unassembled WGS sequence"/>
</dbReference>
<dbReference type="EMBL" id="JABACJ020000005">
    <property type="protein sequence ID" value="MBU3875688.1"/>
    <property type="molecule type" value="Genomic_DNA"/>
</dbReference>
<organism evidence="1 2">
    <name type="scientific">Faecalicatena faecalis</name>
    <dbReference type="NCBI Taxonomy" id="2726362"/>
    <lineage>
        <taxon>Bacteria</taxon>
        <taxon>Bacillati</taxon>
        <taxon>Bacillota</taxon>
        <taxon>Clostridia</taxon>
        <taxon>Lachnospirales</taxon>
        <taxon>Lachnospiraceae</taxon>
        <taxon>Faecalicatena</taxon>
    </lineage>
</organism>
<gene>
    <name evidence="1" type="ORF">HGO97_007680</name>
</gene>
<sequence>MNYKVNFQKAKRNYMVLTFDDVEDGKQIEKTILVGMPKKKIFDMLMDLQDTIKLNGEPEDEKEKSQRNRQIIDEVYELVSVILSNNMAGEKITVDWVSEQMEFGEMKEFLAMYVRFCKGEAAAPN</sequence>
<comment type="caution">
    <text evidence="1">The sequence shown here is derived from an EMBL/GenBank/DDBJ whole genome shotgun (WGS) entry which is preliminary data.</text>
</comment>